<dbReference type="EMBL" id="CP003746">
    <property type="protein sequence ID" value="AFV00272.1"/>
    <property type="molecule type" value="Genomic_DNA"/>
</dbReference>
<keyword evidence="7" id="KW-1185">Reference proteome</keyword>
<dbReference type="SMART" id="SM00052">
    <property type="entry name" value="EAL"/>
    <property type="match status" value="1"/>
</dbReference>
<dbReference type="InterPro" id="IPR001633">
    <property type="entry name" value="EAL_dom"/>
</dbReference>
<dbReference type="PROSITE" id="PS50887">
    <property type="entry name" value="GGDEF"/>
    <property type="match status" value="1"/>
</dbReference>
<dbReference type="SUPFAM" id="SSF55073">
    <property type="entry name" value="Nucleotide cyclase"/>
    <property type="match status" value="1"/>
</dbReference>
<dbReference type="HOGENOM" id="CLU_000445_70_50_6"/>
<gene>
    <name evidence="6" type="ordered locus">M5M_15695</name>
</gene>
<dbReference type="eggNOG" id="COG5001">
    <property type="taxonomic scope" value="Bacteria"/>
</dbReference>
<dbReference type="GO" id="GO:0003824">
    <property type="term" value="F:catalytic activity"/>
    <property type="evidence" value="ECO:0007669"/>
    <property type="project" value="UniProtKB-ARBA"/>
</dbReference>
<feature type="domain" description="EAL" evidence="4">
    <location>
        <begin position="312"/>
        <end position="552"/>
    </location>
</feature>
<accession>K4KMN1</accession>
<dbReference type="Proteomes" id="UP000000466">
    <property type="component" value="Chromosome"/>
</dbReference>
<dbReference type="KEGG" id="saga:M5M_15695"/>
<dbReference type="InterPro" id="IPR043128">
    <property type="entry name" value="Rev_trsase/Diguanyl_cyclase"/>
</dbReference>
<organism evidence="6 7">
    <name type="scientific">Simiduia agarivorans (strain DSM 21679 / JCM 13881 / BCRC 17597 / SA1)</name>
    <dbReference type="NCBI Taxonomy" id="1117647"/>
    <lineage>
        <taxon>Bacteria</taxon>
        <taxon>Pseudomonadati</taxon>
        <taxon>Pseudomonadota</taxon>
        <taxon>Gammaproteobacteria</taxon>
        <taxon>Cellvibrionales</taxon>
        <taxon>Cellvibrionaceae</taxon>
        <taxon>Simiduia</taxon>
    </lineage>
</organism>
<dbReference type="Gene3D" id="3.20.20.450">
    <property type="entry name" value="EAL domain"/>
    <property type="match status" value="1"/>
</dbReference>
<dbReference type="SUPFAM" id="SSF141868">
    <property type="entry name" value="EAL domain-like"/>
    <property type="match status" value="1"/>
</dbReference>
<feature type="modified residue" description="4-aspartylphosphate" evidence="2">
    <location>
        <position position="53"/>
    </location>
</feature>
<dbReference type="GO" id="GO:0000160">
    <property type="term" value="P:phosphorelay signal transduction system"/>
    <property type="evidence" value="ECO:0007669"/>
    <property type="project" value="InterPro"/>
</dbReference>
<evidence type="ECO:0000259" key="3">
    <source>
        <dbReference type="PROSITE" id="PS50110"/>
    </source>
</evidence>
<dbReference type="PROSITE" id="PS50110">
    <property type="entry name" value="RESPONSE_REGULATORY"/>
    <property type="match status" value="1"/>
</dbReference>
<dbReference type="SUPFAM" id="SSF52172">
    <property type="entry name" value="CheY-like"/>
    <property type="match status" value="1"/>
</dbReference>
<dbReference type="CDD" id="cd01948">
    <property type="entry name" value="EAL"/>
    <property type="match status" value="1"/>
</dbReference>
<feature type="domain" description="GGDEF" evidence="5">
    <location>
        <begin position="170"/>
        <end position="303"/>
    </location>
</feature>
<dbReference type="SMART" id="SM00267">
    <property type="entry name" value="GGDEF"/>
    <property type="match status" value="1"/>
</dbReference>
<feature type="domain" description="Response regulatory" evidence="3">
    <location>
        <begin position="2"/>
        <end position="120"/>
    </location>
</feature>
<keyword evidence="2" id="KW-0597">Phosphoprotein</keyword>
<evidence type="ECO:0000256" key="1">
    <source>
        <dbReference type="ARBA" id="ARBA00001946"/>
    </source>
</evidence>
<dbReference type="AlphaFoldDB" id="K4KMN1"/>
<dbReference type="PROSITE" id="PS50883">
    <property type="entry name" value="EAL"/>
    <property type="match status" value="1"/>
</dbReference>
<sequence length="552" mass="62118">MDILVVDDDDLDQQLFQRALKKSLDAIKVCFAASVGEARNMINTMNFDVILLDQHLPDVDGISFLNELKLNQSANKCTVVMVSNSTDENLALECLKAGAQDFVLKSSINPTMLKTVIANAKTRKELEAKLLASHERTRILAERDTLTGLCNRFFFEQTVTNALASRRQKKLVSLMFIDLDNFKKINDTWGHKHGDALLTRVARRISSCLRGSELFARFGGDEFVIFLQEVHSANEITRIANRILQVLPAPFEFDGFTFYTSASIGISTQASENIDADTLITQADIAMHRAKQDGKNQVCFFEADMQAEFSRRVMIENGLRKALTHEEFVLHFQPIVAISNRQIRGYEALVRWQREGVLTPPNDFIPIAQESNLIMDIGHWVIREAIRQLSVLDADHYVTVNLSPLQLRDPELPSFIIAQAASYNLSPERLVLELTETAFTDQRADVYQAVSDLRKAGFNVALDDFGTGFSSLSHLRDLPISTVKIDRSMLPEKKNPRQEKLLKGLVQMIQALELDIVIEGVETEAQHQLCRSLNISNGQGYLYGKPAPFAHH</sequence>
<dbReference type="CDD" id="cd01949">
    <property type="entry name" value="GGDEF"/>
    <property type="match status" value="1"/>
</dbReference>
<dbReference type="Pfam" id="PF00072">
    <property type="entry name" value="Response_reg"/>
    <property type="match status" value="1"/>
</dbReference>
<dbReference type="InterPro" id="IPR000160">
    <property type="entry name" value="GGDEF_dom"/>
</dbReference>
<evidence type="ECO:0000259" key="4">
    <source>
        <dbReference type="PROSITE" id="PS50883"/>
    </source>
</evidence>
<dbReference type="Gene3D" id="3.40.50.2300">
    <property type="match status" value="1"/>
</dbReference>
<dbReference type="STRING" id="1117647.M5M_15695"/>
<dbReference type="InterPro" id="IPR029787">
    <property type="entry name" value="Nucleotide_cyclase"/>
</dbReference>
<dbReference type="OrthoDB" id="9804951at2"/>
<dbReference type="CDD" id="cd00156">
    <property type="entry name" value="REC"/>
    <property type="match status" value="1"/>
</dbReference>
<dbReference type="RefSeq" id="WP_015048424.1">
    <property type="nucleotide sequence ID" value="NC_018868.3"/>
</dbReference>
<evidence type="ECO:0000256" key="2">
    <source>
        <dbReference type="PROSITE-ProRule" id="PRU00169"/>
    </source>
</evidence>
<name>K4KMN1_SIMAS</name>
<dbReference type="PANTHER" id="PTHR44757">
    <property type="entry name" value="DIGUANYLATE CYCLASE DGCP"/>
    <property type="match status" value="1"/>
</dbReference>
<dbReference type="Pfam" id="PF00990">
    <property type="entry name" value="GGDEF"/>
    <property type="match status" value="1"/>
</dbReference>
<dbReference type="SMART" id="SM00448">
    <property type="entry name" value="REC"/>
    <property type="match status" value="1"/>
</dbReference>
<dbReference type="FunFam" id="3.30.70.270:FF:000001">
    <property type="entry name" value="Diguanylate cyclase domain protein"/>
    <property type="match status" value="1"/>
</dbReference>
<dbReference type="InterPro" id="IPR052155">
    <property type="entry name" value="Biofilm_reg_signaling"/>
</dbReference>
<dbReference type="Gene3D" id="3.30.70.270">
    <property type="match status" value="1"/>
</dbReference>
<reference evidence="6 7" key="1">
    <citation type="journal article" date="2013" name="Genome Announc.">
        <title>Complete genome sequence of Simiduia agarivorans SA1(T), a marine bacterium able to degrade a variety of polysaccharides.</title>
        <authorList>
            <person name="Lin S.Y."/>
            <person name="Shieh W.Y."/>
            <person name="Chen J.S."/>
            <person name="Tang S.L."/>
        </authorList>
    </citation>
    <scope>NUCLEOTIDE SEQUENCE [LARGE SCALE GENOMIC DNA]</scope>
    <source>
        <strain evidence="7">DSM 21679 / JCM 13881 / BCRC 17597 / SA1</strain>
    </source>
</reference>
<evidence type="ECO:0000313" key="7">
    <source>
        <dbReference type="Proteomes" id="UP000000466"/>
    </source>
</evidence>
<dbReference type="InterPro" id="IPR011006">
    <property type="entry name" value="CheY-like_superfamily"/>
</dbReference>
<dbReference type="InterPro" id="IPR035919">
    <property type="entry name" value="EAL_sf"/>
</dbReference>
<evidence type="ECO:0000259" key="5">
    <source>
        <dbReference type="PROSITE" id="PS50887"/>
    </source>
</evidence>
<protein>
    <submittedName>
        <fullName evidence="6">Response regulator/GGDEF domain-containing protein</fullName>
    </submittedName>
</protein>
<dbReference type="Pfam" id="PF00563">
    <property type="entry name" value="EAL"/>
    <property type="match status" value="1"/>
</dbReference>
<dbReference type="InterPro" id="IPR001789">
    <property type="entry name" value="Sig_transdc_resp-reg_receiver"/>
</dbReference>
<dbReference type="PANTHER" id="PTHR44757:SF2">
    <property type="entry name" value="BIOFILM ARCHITECTURE MAINTENANCE PROTEIN MBAA"/>
    <property type="match status" value="1"/>
</dbReference>
<evidence type="ECO:0000313" key="6">
    <source>
        <dbReference type="EMBL" id="AFV00272.1"/>
    </source>
</evidence>
<dbReference type="NCBIfam" id="TIGR00254">
    <property type="entry name" value="GGDEF"/>
    <property type="match status" value="1"/>
</dbReference>
<comment type="cofactor">
    <cofactor evidence="1">
        <name>Mg(2+)</name>
        <dbReference type="ChEBI" id="CHEBI:18420"/>
    </cofactor>
</comment>
<proteinExistence type="predicted"/>